<keyword evidence="1" id="KW-0812">Transmembrane</keyword>
<protein>
    <submittedName>
        <fullName evidence="2">Uncharacterized protein</fullName>
    </submittedName>
</protein>
<gene>
    <name evidence="2" type="ORF">GLW04_14010</name>
</gene>
<keyword evidence="1" id="KW-0472">Membrane</keyword>
<sequence length="272" mass="31420">MTDIRALMLKDARRQVVTGGLLLLMGIFFLISILFYQEASFILSLIYFPLFFVTGAGLFVNGMNDFKKSRYTSIPTAVSGVETTYPLFPKRMYLGQQDLRDDQAGLYDMNGERYARADEEHHWKHKPAAVVSRWLSFPAVKSGSFIYKDEHHAFQYRLEKKGGFKWRGYIQNEEGRYTAYTKEWKGAGGKRSIAFIEGNVLRWQLEGDRYLGQYQLKDENGRVWAEIKQGAIPTEAAERFGNMPGFIVEWSVREQVPSSLVAFLFLFQYGNY</sequence>
<organism evidence="2 3">
    <name type="scientific">Halobacillus litoralis</name>
    <dbReference type="NCBI Taxonomy" id="45668"/>
    <lineage>
        <taxon>Bacteria</taxon>
        <taxon>Bacillati</taxon>
        <taxon>Bacillota</taxon>
        <taxon>Bacilli</taxon>
        <taxon>Bacillales</taxon>
        <taxon>Bacillaceae</taxon>
        <taxon>Halobacillus</taxon>
    </lineage>
</organism>
<dbReference type="Proteomes" id="UP000460949">
    <property type="component" value="Unassembled WGS sequence"/>
</dbReference>
<keyword evidence="1" id="KW-1133">Transmembrane helix</keyword>
<feature type="transmembrane region" description="Helical" evidence="1">
    <location>
        <begin position="41"/>
        <end position="60"/>
    </location>
</feature>
<dbReference type="AlphaFoldDB" id="A0A845DX27"/>
<evidence type="ECO:0000313" key="3">
    <source>
        <dbReference type="Proteomes" id="UP000460949"/>
    </source>
</evidence>
<accession>A0A845DX27</accession>
<feature type="transmembrane region" description="Helical" evidence="1">
    <location>
        <begin position="16"/>
        <end position="35"/>
    </location>
</feature>
<name>A0A845DX27_9BACI</name>
<dbReference type="RefSeq" id="WP_160838316.1">
    <property type="nucleotide sequence ID" value="NZ_WMET01000003.1"/>
</dbReference>
<reference evidence="2 3" key="1">
    <citation type="submission" date="2019-11" db="EMBL/GenBank/DDBJ databases">
        <title>Genome sequences of 17 halophilic strains isolated from different environments.</title>
        <authorList>
            <person name="Furrow R.E."/>
        </authorList>
    </citation>
    <scope>NUCLEOTIDE SEQUENCE [LARGE SCALE GENOMIC DNA]</scope>
    <source>
        <strain evidence="2 3">22511_23_Filter</strain>
    </source>
</reference>
<evidence type="ECO:0000256" key="1">
    <source>
        <dbReference type="SAM" id="Phobius"/>
    </source>
</evidence>
<proteinExistence type="predicted"/>
<comment type="caution">
    <text evidence="2">The sequence shown here is derived from an EMBL/GenBank/DDBJ whole genome shotgun (WGS) entry which is preliminary data.</text>
</comment>
<dbReference type="EMBL" id="WMET01000003">
    <property type="protein sequence ID" value="MYL21015.1"/>
    <property type="molecule type" value="Genomic_DNA"/>
</dbReference>
<evidence type="ECO:0000313" key="2">
    <source>
        <dbReference type="EMBL" id="MYL21015.1"/>
    </source>
</evidence>